<reference evidence="2" key="1">
    <citation type="submission" date="2009-10" db="EMBL/GenBank/DDBJ databases">
        <title>Diversity of trophic interactions inside an arsenic-rich microbial ecosystem.</title>
        <authorList>
            <person name="Bertin P.N."/>
            <person name="Heinrich-Salmeron A."/>
            <person name="Pelletier E."/>
            <person name="Goulhen-Chollet F."/>
            <person name="Arsene-Ploetze F."/>
            <person name="Gallien S."/>
            <person name="Calteau A."/>
            <person name="Vallenet D."/>
            <person name="Casiot C."/>
            <person name="Chane-Woon-Ming B."/>
            <person name="Giloteaux L."/>
            <person name="Barakat M."/>
            <person name="Bonnefoy V."/>
            <person name="Bruneel O."/>
            <person name="Chandler M."/>
            <person name="Cleiss J."/>
            <person name="Duran R."/>
            <person name="Elbaz-Poulichet F."/>
            <person name="Fonknechten N."/>
            <person name="Lauga B."/>
            <person name="Mornico D."/>
            <person name="Ortet P."/>
            <person name="Schaeffer C."/>
            <person name="Siguier P."/>
            <person name="Alexander Thil Smith A."/>
            <person name="Van Dorsselaer A."/>
            <person name="Weissenbach J."/>
            <person name="Medigue C."/>
            <person name="Le Paslier D."/>
        </authorList>
    </citation>
    <scope>NUCLEOTIDE SEQUENCE</scope>
</reference>
<protein>
    <recommendedName>
        <fullName evidence="1">HEPN AbiU2-like domain-containing protein</fullName>
    </recommendedName>
</protein>
<dbReference type="InterPro" id="IPR040704">
    <property type="entry name" value="HEPN_AbiU2"/>
</dbReference>
<comment type="caution">
    <text evidence="2">The sequence shown here is derived from an EMBL/GenBank/DDBJ whole genome shotgun (WGS) entry which is preliminary data.</text>
</comment>
<dbReference type="Pfam" id="PF18734">
    <property type="entry name" value="HEPN_AbiU2"/>
    <property type="match status" value="1"/>
</dbReference>
<gene>
    <name evidence="2" type="ORF">CARN6_2521</name>
</gene>
<accession>E6QP16</accession>
<dbReference type="EMBL" id="CABQ01000299">
    <property type="protein sequence ID" value="CBI08987.1"/>
    <property type="molecule type" value="Genomic_DNA"/>
</dbReference>
<sequence>MTKSKHALSASVVLDFCTLCDRAHECWLNHLELFDKNPRNAEFMKSFAAEELSRLSIISQEYGLLQLVKLHDRAVMNGNVTLGIDYVLTYGGWSDSVRPRLEALAKELGDFAKQLLGVRNKILSHNDLATIVAGAPLGAFAKGDDEKYFKALQEFVNTVHDEVIGGPWPFNYLVINDVAAFLSVIRPDRAF</sequence>
<feature type="domain" description="HEPN AbiU2-like" evidence="1">
    <location>
        <begin position="18"/>
        <end position="176"/>
    </location>
</feature>
<dbReference type="AlphaFoldDB" id="E6QP16"/>
<evidence type="ECO:0000259" key="1">
    <source>
        <dbReference type="Pfam" id="PF18734"/>
    </source>
</evidence>
<name>E6QP16_9ZZZZ</name>
<organism evidence="2">
    <name type="scientific">mine drainage metagenome</name>
    <dbReference type="NCBI Taxonomy" id="410659"/>
    <lineage>
        <taxon>unclassified sequences</taxon>
        <taxon>metagenomes</taxon>
        <taxon>ecological metagenomes</taxon>
    </lineage>
</organism>
<proteinExistence type="predicted"/>
<evidence type="ECO:0000313" key="2">
    <source>
        <dbReference type="EMBL" id="CBI08987.1"/>
    </source>
</evidence>